<gene>
    <name evidence="1" type="ORF">ILYODFUR_004344</name>
</gene>
<evidence type="ECO:0000313" key="1">
    <source>
        <dbReference type="EMBL" id="MEQ2220330.1"/>
    </source>
</evidence>
<name>A0ABV0SIF0_9TELE</name>
<proteinExistence type="predicted"/>
<dbReference type="EMBL" id="JAHRIQ010000237">
    <property type="protein sequence ID" value="MEQ2220330.1"/>
    <property type="molecule type" value="Genomic_DNA"/>
</dbReference>
<sequence length="165" mass="18629">MPGLHRRGPTPALETDRDMLSAFWVFYLPEVERLVLEAMEKGVGQEMWRQPQRQSPQTRWSCAPSWVCCSWPACFALKESLRDTESGRAIYHILARTGGHRGRISGALQRTKPLPPAHTQQAGQVQFQAVGCLRCQVQLRVEVKRVHGETTRCPRPQGECSCCST</sequence>
<dbReference type="Proteomes" id="UP001482620">
    <property type="component" value="Unassembled WGS sequence"/>
</dbReference>
<evidence type="ECO:0000313" key="2">
    <source>
        <dbReference type="Proteomes" id="UP001482620"/>
    </source>
</evidence>
<comment type="caution">
    <text evidence="1">The sequence shown here is derived from an EMBL/GenBank/DDBJ whole genome shotgun (WGS) entry which is preliminary data.</text>
</comment>
<reference evidence="1 2" key="1">
    <citation type="submission" date="2021-06" db="EMBL/GenBank/DDBJ databases">
        <authorList>
            <person name="Palmer J.M."/>
        </authorList>
    </citation>
    <scope>NUCLEOTIDE SEQUENCE [LARGE SCALE GENOMIC DNA]</scope>
    <source>
        <strain evidence="2">if_2019</strain>
        <tissue evidence="1">Muscle</tissue>
    </source>
</reference>
<keyword evidence="2" id="KW-1185">Reference proteome</keyword>
<accession>A0ABV0SIF0</accession>
<protein>
    <submittedName>
        <fullName evidence="1">Uncharacterized protein</fullName>
    </submittedName>
</protein>
<organism evidence="1 2">
    <name type="scientific">Ilyodon furcidens</name>
    <name type="common">goldbreast splitfin</name>
    <dbReference type="NCBI Taxonomy" id="33524"/>
    <lineage>
        <taxon>Eukaryota</taxon>
        <taxon>Metazoa</taxon>
        <taxon>Chordata</taxon>
        <taxon>Craniata</taxon>
        <taxon>Vertebrata</taxon>
        <taxon>Euteleostomi</taxon>
        <taxon>Actinopterygii</taxon>
        <taxon>Neopterygii</taxon>
        <taxon>Teleostei</taxon>
        <taxon>Neoteleostei</taxon>
        <taxon>Acanthomorphata</taxon>
        <taxon>Ovalentaria</taxon>
        <taxon>Atherinomorphae</taxon>
        <taxon>Cyprinodontiformes</taxon>
        <taxon>Goodeidae</taxon>
        <taxon>Ilyodon</taxon>
    </lineage>
</organism>